<comment type="caution">
    <text evidence="1">The sequence shown here is derived from an EMBL/GenBank/DDBJ whole genome shotgun (WGS) entry which is preliminary data.</text>
</comment>
<evidence type="ECO:0000313" key="1">
    <source>
        <dbReference type="EMBL" id="ETP34535.1"/>
    </source>
</evidence>
<protein>
    <submittedName>
        <fullName evidence="1">Uncharacterized protein</fullName>
    </submittedName>
</protein>
<dbReference type="Proteomes" id="UP000018948">
    <property type="component" value="Unassembled WGS sequence"/>
</dbReference>
<reference evidence="1 2" key="1">
    <citation type="submission" date="2013-11" db="EMBL/GenBank/DDBJ databases">
        <title>The Genome Sequence of Phytophthora parasitica P10297.</title>
        <authorList>
            <consortium name="The Broad Institute Genomics Platform"/>
            <person name="Russ C."/>
            <person name="Tyler B."/>
            <person name="Panabieres F."/>
            <person name="Shan W."/>
            <person name="Tripathy S."/>
            <person name="Grunwald N."/>
            <person name="Machado M."/>
            <person name="Johnson C.S."/>
            <person name="Walker B."/>
            <person name="Young S.K."/>
            <person name="Zeng Q."/>
            <person name="Gargeya S."/>
            <person name="Fitzgerald M."/>
            <person name="Haas B."/>
            <person name="Abouelleil A."/>
            <person name="Allen A.W."/>
            <person name="Alvarado L."/>
            <person name="Arachchi H.M."/>
            <person name="Berlin A.M."/>
            <person name="Chapman S.B."/>
            <person name="Gainer-Dewar J."/>
            <person name="Goldberg J."/>
            <person name="Griggs A."/>
            <person name="Gujja S."/>
            <person name="Hansen M."/>
            <person name="Howarth C."/>
            <person name="Imamovic A."/>
            <person name="Ireland A."/>
            <person name="Larimer J."/>
            <person name="McCowan C."/>
            <person name="Murphy C."/>
            <person name="Pearson M."/>
            <person name="Poon T.W."/>
            <person name="Priest M."/>
            <person name="Roberts A."/>
            <person name="Saif S."/>
            <person name="Shea T."/>
            <person name="Sisk P."/>
            <person name="Sykes S."/>
            <person name="Wortman J."/>
            <person name="Nusbaum C."/>
            <person name="Birren B."/>
        </authorList>
    </citation>
    <scope>NUCLEOTIDE SEQUENCE [LARGE SCALE GENOMIC DNA]</scope>
    <source>
        <strain evidence="1 2">P10297</strain>
    </source>
</reference>
<evidence type="ECO:0000313" key="2">
    <source>
        <dbReference type="Proteomes" id="UP000018948"/>
    </source>
</evidence>
<organism evidence="1 2">
    <name type="scientific">Phytophthora nicotianae P10297</name>
    <dbReference type="NCBI Taxonomy" id="1317064"/>
    <lineage>
        <taxon>Eukaryota</taxon>
        <taxon>Sar</taxon>
        <taxon>Stramenopiles</taxon>
        <taxon>Oomycota</taxon>
        <taxon>Peronosporomycetes</taxon>
        <taxon>Peronosporales</taxon>
        <taxon>Peronosporaceae</taxon>
        <taxon>Phytophthora</taxon>
    </lineage>
</organism>
<name>W2YHK1_PHYNI</name>
<sequence length="42" mass="4581">MFVKPWSVLEGPSGLTVPEMVHTQQVISTTTCNIGVFKTTCI</sequence>
<gene>
    <name evidence="1" type="ORF">F442_17163</name>
</gene>
<dbReference type="AlphaFoldDB" id="W2YHK1"/>
<dbReference type="EMBL" id="ANIY01003610">
    <property type="protein sequence ID" value="ETP34535.1"/>
    <property type="molecule type" value="Genomic_DNA"/>
</dbReference>
<proteinExistence type="predicted"/>
<accession>W2YHK1</accession>